<dbReference type="Gene3D" id="2.40.70.10">
    <property type="entry name" value="Acid Proteases"/>
    <property type="match status" value="1"/>
</dbReference>
<accession>A0A4Y2IXL6</accession>
<name>A0A4Y2IXL6_ARAVE</name>
<gene>
    <name evidence="1" type="ORF">AVEN_84831_1</name>
</gene>
<reference evidence="1 2" key="1">
    <citation type="journal article" date="2019" name="Sci. Rep.">
        <title>Orb-weaving spider Araneus ventricosus genome elucidates the spidroin gene catalogue.</title>
        <authorList>
            <person name="Kono N."/>
            <person name="Nakamura H."/>
            <person name="Ohtoshi R."/>
            <person name="Moran D.A.P."/>
            <person name="Shinohara A."/>
            <person name="Yoshida Y."/>
            <person name="Fujiwara M."/>
            <person name="Mori M."/>
            <person name="Tomita M."/>
            <person name="Arakawa K."/>
        </authorList>
    </citation>
    <scope>NUCLEOTIDE SEQUENCE [LARGE SCALE GENOMIC DNA]</scope>
</reference>
<evidence type="ECO:0008006" key="3">
    <source>
        <dbReference type="Google" id="ProtNLM"/>
    </source>
</evidence>
<organism evidence="1 2">
    <name type="scientific">Araneus ventricosus</name>
    <name type="common">Orbweaver spider</name>
    <name type="synonym">Epeira ventricosa</name>
    <dbReference type="NCBI Taxonomy" id="182803"/>
    <lineage>
        <taxon>Eukaryota</taxon>
        <taxon>Metazoa</taxon>
        <taxon>Ecdysozoa</taxon>
        <taxon>Arthropoda</taxon>
        <taxon>Chelicerata</taxon>
        <taxon>Arachnida</taxon>
        <taxon>Araneae</taxon>
        <taxon>Araneomorphae</taxon>
        <taxon>Entelegynae</taxon>
        <taxon>Araneoidea</taxon>
        <taxon>Araneidae</taxon>
        <taxon>Araneus</taxon>
    </lineage>
</organism>
<proteinExistence type="predicted"/>
<dbReference type="InterPro" id="IPR021109">
    <property type="entry name" value="Peptidase_aspartic_dom_sf"/>
</dbReference>
<keyword evidence="2" id="KW-1185">Reference proteome</keyword>
<dbReference type="OrthoDB" id="6932368at2759"/>
<protein>
    <recommendedName>
        <fullName evidence="3">Peptidase A2 domain-containing protein</fullName>
    </recommendedName>
</protein>
<evidence type="ECO:0000313" key="2">
    <source>
        <dbReference type="Proteomes" id="UP000499080"/>
    </source>
</evidence>
<dbReference type="EMBL" id="BGPR01003008">
    <property type="protein sequence ID" value="GBM82405.1"/>
    <property type="molecule type" value="Genomic_DNA"/>
</dbReference>
<dbReference type="SUPFAM" id="SSF50630">
    <property type="entry name" value="Acid proteases"/>
    <property type="match status" value="1"/>
</dbReference>
<comment type="caution">
    <text evidence="1">The sequence shown here is derived from an EMBL/GenBank/DDBJ whole genome shotgun (WGS) entry which is preliminary data.</text>
</comment>
<dbReference type="Proteomes" id="UP000499080">
    <property type="component" value="Unassembled WGS sequence"/>
</dbReference>
<dbReference type="AlphaFoldDB" id="A0A4Y2IXL6"/>
<evidence type="ECO:0000313" key="1">
    <source>
        <dbReference type="EMBL" id="GBM82405.1"/>
    </source>
</evidence>
<sequence length="124" mass="13883">MTATGDLQKFDRLLITDRKSDLRFSVDSGASISFVPAKIYRGRRGSNFMLSAANSTRIRTYGELHLNINIGLRRIFPFAFIIANVSHPILGMDFLTKYALILDFKKKLLTDSLTSLQAVGTPSR</sequence>